<comment type="caution">
    <text evidence="1">The sequence shown here is derived from an EMBL/GenBank/DDBJ whole genome shotgun (WGS) entry which is preliminary data.</text>
</comment>
<proteinExistence type="predicted"/>
<reference evidence="1 2" key="1">
    <citation type="submission" date="2018-03" db="EMBL/GenBank/DDBJ databases">
        <title>Genomic Encyclopedia of Archaeal and Bacterial Type Strains, Phase II (KMG-II): from individual species to whole genera.</title>
        <authorList>
            <person name="Goeker M."/>
        </authorList>
    </citation>
    <scope>NUCLEOTIDE SEQUENCE [LARGE SCALE GENOMIC DNA]</scope>
    <source>
        <strain evidence="1 2">ATCC BAA-1496</strain>
    </source>
</reference>
<protein>
    <submittedName>
        <fullName evidence="1">Uncharacterized protein</fullName>
    </submittedName>
</protein>
<accession>A0A2T0UNI0</accession>
<gene>
    <name evidence="1" type="ORF">BCF74_10973</name>
</gene>
<name>A0A2T0UNI0_9MICO</name>
<dbReference type="AlphaFoldDB" id="A0A2T0UNI0"/>
<sequence>MSTAKRVVTNTPRPHAPTVTRWAVSGRSVTGRVAGKPSKAAAAKRRAANEAIVLEARALLAELAADRERLPDGI</sequence>
<dbReference type="EMBL" id="PVTI01000009">
    <property type="protein sequence ID" value="PRY59483.1"/>
    <property type="molecule type" value="Genomic_DNA"/>
</dbReference>
<evidence type="ECO:0000313" key="2">
    <source>
        <dbReference type="Proteomes" id="UP000237822"/>
    </source>
</evidence>
<organism evidence="1 2">
    <name type="scientific">Knoellia remsis</name>
    <dbReference type="NCBI Taxonomy" id="407159"/>
    <lineage>
        <taxon>Bacteria</taxon>
        <taxon>Bacillati</taxon>
        <taxon>Actinomycetota</taxon>
        <taxon>Actinomycetes</taxon>
        <taxon>Micrococcales</taxon>
        <taxon>Intrasporangiaceae</taxon>
        <taxon>Knoellia</taxon>
    </lineage>
</organism>
<keyword evidence="2" id="KW-1185">Reference proteome</keyword>
<dbReference type="Proteomes" id="UP000237822">
    <property type="component" value="Unassembled WGS sequence"/>
</dbReference>
<evidence type="ECO:0000313" key="1">
    <source>
        <dbReference type="EMBL" id="PRY59483.1"/>
    </source>
</evidence>